<reference evidence="3 4" key="1">
    <citation type="journal article" date="2021" name="Cell Host Microbe">
        <title>in vivo commensal control of Clostridioides difficile virulence.</title>
        <authorList>
            <person name="Girinathan B.P."/>
            <person name="Dibenedetto N."/>
            <person name="Worley J.N."/>
            <person name="Peltier J."/>
            <person name="Arrieta-Ortiz M.L."/>
            <person name="Rupa Christinal Immanuel S."/>
            <person name="Lavin R."/>
            <person name="Delaney M.L."/>
            <person name="Cummins C."/>
            <person name="Hoffmann M."/>
            <person name="Luo Y."/>
            <person name="Gonzalez-Escalona N."/>
            <person name="Allard M."/>
            <person name="Onderdonk A.B."/>
            <person name="Gerber G.K."/>
            <person name="Sonenshein A.L."/>
            <person name="Baliga N."/>
            <person name="Dupuy B."/>
            <person name="Bry L."/>
        </authorList>
    </citation>
    <scope>NUCLEOTIDE SEQUENCE [LARGE SCALE GENOMIC DNA]</scope>
    <source>
        <strain evidence="3 4">DSM 599</strain>
    </source>
</reference>
<feature type="domain" description="PELOTA RNA-binding" evidence="2">
    <location>
        <begin position="274"/>
        <end position="350"/>
    </location>
</feature>
<evidence type="ECO:0000313" key="3">
    <source>
        <dbReference type="EMBL" id="MBY0754301.1"/>
    </source>
</evidence>
<dbReference type="InterPro" id="IPR028157">
    <property type="entry name" value="PELOTA_dom"/>
</dbReference>
<dbReference type="GO" id="GO:0006508">
    <property type="term" value="P:proteolysis"/>
    <property type="evidence" value="ECO:0007669"/>
    <property type="project" value="UniProtKB-KW"/>
</dbReference>
<dbReference type="GO" id="GO:0008233">
    <property type="term" value="F:peptidase activity"/>
    <property type="evidence" value="ECO:0007669"/>
    <property type="project" value="UniProtKB-KW"/>
</dbReference>
<dbReference type="Pfam" id="PF11202">
    <property type="entry name" value="StiP"/>
    <property type="match status" value="1"/>
</dbReference>
<comment type="caution">
    <text evidence="3">The sequence shown here is derived from an EMBL/GenBank/DDBJ whole genome shotgun (WGS) entry which is preliminary data.</text>
</comment>
<gene>
    <name evidence="3" type="ORF">K5V21_02420</name>
</gene>
<keyword evidence="4" id="KW-1185">Reference proteome</keyword>
<organism evidence="3 4">
    <name type="scientific">Clostridium sardiniense</name>
    <name type="common">Clostridium absonum</name>
    <dbReference type="NCBI Taxonomy" id="29369"/>
    <lineage>
        <taxon>Bacteria</taxon>
        <taxon>Bacillati</taxon>
        <taxon>Bacillota</taxon>
        <taxon>Clostridia</taxon>
        <taxon>Eubacteriales</taxon>
        <taxon>Clostridiaceae</taxon>
        <taxon>Clostridium</taxon>
    </lineage>
</organism>
<dbReference type="InterPro" id="IPR011215">
    <property type="entry name" value="StiP_N"/>
</dbReference>
<name>A0ABS7KU11_CLOSR</name>
<dbReference type="EMBL" id="JAIKTU010000002">
    <property type="protein sequence ID" value="MBY0754301.1"/>
    <property type="molecule type" value="Genomic_DNA"/>
</dbReference>
<feature type="domain" description="Cysteine protease StiP N-terminal" evidence="1">
    <location>
        <begin position="7"/>
        <end position="253"/>
    </location>
</feature>
<proteinExistence type="predicted"/>
<keyword evidence="3" id="KW-0645">Protease</keyword>
<sequence length="350" mass="40273">MKLVKSSYKEDVVFLLKDLSKEINEITVEEKEKLINSGINYSEFISKESIPSKEMIEIFLSLLEDKKEEIAKYVEIISDTIFKEKGEKLVIVSLARAGTPFGILIKKYIKFKYNIDIPHYSISIIRGKGIDFNALKFILKEHKGGLIQFVDGWTGKGSITKELDKSIKLFNREFGENVSSGLAAIADPAMLCTVCGTREDIAIPNCCLNSTVSGLISRTIHNDKYINEDDFHGAKYLDYLEEYDFSNEFIKKIEECFKIEDYDMAKYKREKTAEKIVQDVREEFDVSDINKIKLSIGEASRALLRRQVRCILIKDIEEKDVKHIIQLSKEKDVKVLKYDKTHYECIAIIK</sequence>
<dbReference type="RefSeq" id="WP_221858837.1">
    <property type="nucleotide sequence ID" value="NZ_JAIKTU010000002.1"/>
</dbReference>
<protein>
    <submittedName>
        <fullName evidence="3">Cysteine protease StiP family protein</fullName>
    </submittedName>
</protein>
<evidence type="ECO:0000313" key="4">
    <source>
        <dbReference type="Proteomes" id="UP001299068"/>
    </source>
</evidence>
<dbReference type="Proteomes" id="UP001299068">
    <property type="component" value="Unassembled WGS sequence"/>
</dbReference>
<evidence type="ECO:0000259" key="2">
    <source>
        <dbReference type="Pfam" id="PF15608"/>
    </source>
</evidence>
<dbReference type="Pfam" id="PF15608">
    <property type="entry name" value="PELOTA_1"/>
    <property type="match status" value="1"/>
</dbReference>
<accession>A0ABS7KU11</accession>
<keyword evidence="3" id="KW-0378">Hydrolase</keyword>
<evidence type="ECO:0000259" key="1">
    <source>
        <dbReference type="Pfam" id="PF11202"/>
    </source>
</evidence>